<dbReference type="EC" id="6.3.3.2" evidence="5"/>
<evidence type="ECO:0000256" key="3">
    <source>
        <dbReference type="ARBA" id="ARBA00022840"/>
    </source>
</evidence>
<dbReference type="Proteomes" id="UP000325462">
    <property type="component" value="Chromosome"/>
</dbReference>
<dbReference type="PANTHER" id="PTHR23407">
    <property type="entry name" value="ATPASE INHIBITOR/5-FORMYLTETRAHYDROFOLATE CYCLO-LIGASE"/>
    <property type="match status" value="1"/>
</dbReference>
<gene>
    <name evidence="7" type="ORF">EQ812_11245</name>
    <name evidence="6" type="ORF">FO454_07995</name>
</gene>
<evidence type="ECO:0000313" key="8">
    <source>
        <dbReference type="Proteomes" id="UP000293637"/>
    </source>
</evidence>
<protein>
    <recommendedName>
        <fullName evidence="5">5-formyltetrahydrofolate cyclo-ligase</fullName>
        <ecNumber evidence="5">6.3.3.2</ecNumber>
    </recommendedName>
</protein>
<dbReference type="PIRSF" id="PIRSF006806">
    <property type="entry name" value="FTHF_cligase"/>
    <property type="match status" value="1"/>
</dbReference>
<dbReference type="GO" id="GO:0046872">
    <property type="term" value="F:metal ion binding"/>
    <property type="evidence" value="ECO:0007669"/>
    <property type="project" value="UniProtKB-KW"/>
</dbReference>
<dbReference type="GO" id="GO:0009396">
    <property type="term" value="P:folic acid-containing compound biosynthetic process"/>
    <property type="evidence" value="ECO:0007669"/>
    <property type="project" value="TreeGrafter"/>
</dbReference>
<dbReference type="GO" id="GO:0005524">
    <property type="term" value="F:ATP binding"/>
    <property type="evidence" value="ECO:0007669"/>
    <property type="project" value="UniProtKB-KW"/>
</dbReference>
<keyword evidence="7" id="KW-0436">Ligase</keyword>
<evidence type="ECO:0000313" key="6">
    <source>
        <dbReference type="EMBL" id="QEX38824.1"/>
    </source>
</evidence>
<dbReference type="Gene3D" id="3.40.50.10420">
    <property type="entry name" value="NagB/RpiA/CoA transferase-like"/>
    <property type="match status" value="1"/>
</dbReference>
<feature type="binding site" evidence="4">
    <location>
        <begin position="3"/>
        <end position="7"/>
    </location>
    <ligand>
        <name>ATP</name>
        <dbReference type="ChEBI" id="CHEBI:30616"/>
    </ligand>
</feature>
<accession>A0A292DD85</accession>
<reference evidence="7 8" key="1">
    <citation type="journal article" date="2019" name="Sci. Transl. Med.">
        <title>Quorum sensing between bacterial species on the skin protects against epidermal injury in atopic dermatitis.</title>
        <authorList>
            <person name="Williams M.R."/>
        </authorList>
    </citation>
    <scope>NUCLEOTIDE SEQUENCE [LARGE SCALE GENOMIC DNA]</scope>
    <source>
        <strain evidence="7 8">E7</strain>
    </source>
</reference>
<comment type="similarity">
    <text evidence="1 5">Belongs to the 5-formyltetrahydrofolate cyclo-ligase family.</text>
</comment>
<evidence type="ECO:0000256" key="4">
    <source>
        <dbReference type="PIRSR" id="PIRSR006806-1"/>
    </source>
</evidence>
<dbReference type="GO" id="GO:0030272">
    <property type="term" value="F:5-formyltetrahydrofolate cyclo-ligase activity"/>
    <property type="evidence" value="ECO:0007669"/>
    <property type="project" value="UniProtKB-EC"/>
</dbReference>
<evidence type="ECO:0000256" key="1">
    <source>
        <dbReference type="ARBA" id="ARBA00010638"/>
    </source>
</evidence>
<evidence type="ECO:0000313" key="9">
    <source>
        <dbReference type="Proteomes" id="UP000325462"/>
    </source>
</evidence>
<feature type="binding site" evidence="4">
    <location>
        <begin position="130"/>
        <end position="138"/>
    </location>
    <ligand>
        <name>ATP</name>
        <dbReference type="ChEBI" id="CHEBI:30616"/>
    </ligand>
</feature>
<dbReference type="PANTHER" id="PTHR23407:SF1">
    <property type="entry name" value="5-FORMYLTETRAHYDROFOLATE CYCLO-LIGASE"/>
    <property type="match status" value="1"/>
</dbReference>
<evidence type="ECO:0000256" key="5">
    <source>
        <dbReference type="RuleBase" id="RU361279"/>
    </source>
</evidence>
<dbReference type="GO" id="GO:0035999">
    <property type="term" value="P:tetrahydrofolate interconversion"/>
    <property type="evidence" value="ECO:0007669"/>
    <property type="project" value="TreeGrafter"/>
</dbReference>
<comment type="cofactor">
    <cofactor evidence="5">
        <name>Mg(2+)</name>
        <dbReference type="ChEBI" id="CHEBI:18420"/>
    </cofactor>
</comment>
<keyword evidence="9" id="KW-1185">Reference proteome</keyword>
<dbReference type="InterPro" id="IPR002698">
    <property type="entry name" value="FTHF_cligase"/>
</dbReference>
<proteinExistence type="inferred from homology"/>
<dbReference type="Proteomes" id="UP000293637">
    <property type="component" value="Unassembled WGS sequence"/>
</dbReference>
<dbReference type="NCBIfam" id="TIGR02727">
    <property type="entry name" value="MTHFS_bact"/>
    <property type="match status" value="1"/>
</dbReference>
<reference evidence="6 9" key="2">
    <citation type="submission" date="2019-07" db="EMBL/GenBank/DDBJ databases">
        <title>Comparative genome analysis of staphylococcus lugdunensis shows clonal complex-dependent diversity of the putative virulence factor, ess/type vii locus.</title>
        <authorList>
            <person name="Lebeurre J."/>
            <person name="Dahyot S."/>
            <person name="Diene S."/>
            <person name="Paulay A."/>
            <person name="Aubourg M."/>
            <person name="Argemi X."/>
            <person name="Giard J.-C."/>
            <person name="Tournier I."/>
            <person name="Francois P."/>
            <person name="Pestel-Caron M."/>
        </authorList>
    </citation>
    <scope>NUCLEOTIDE SEQUENCE [LARGE SCALE GENOMIC DNA]</scope>
    <source>
        <strain evidence="6 9">SL13</strain>
    </source>
</reference>
<keyword evidence="5" id="KW-0479">Metal-binding</keyword>
<sequence length="178" mass="20416">MTKKQIRQNMISKMKSFDASSKKTADLWLKGQLFQQEVFQKAQKISIVLSMPHEVNTYDIIETAIKMGKQIYVPHTDYNENHMTFKQLLSLNDISKDAKGINYSTSNTATTNELDLIIVPGVAFNKDGYRIGYGGGYYDRFLSEHPSHTISLVYDFQIVNFATDYYDQAVDQLIIYTT</sequence>
<dbReference type="InterPro" id="IPR024185">
    <property type="entry name" value="FTHF_cligase-like_sf"/>
</dbReference>
<name>A0A292DD85_STALU</name>
<dbReference type="EMBL" id="CP041722">
    <property type="protein sequence ID" value="QEX38824.1"/>
    <property type="molecule type" value="Genomic_DNA"/>
</dbReference>
<dbReference type="InterPro" id="IPR037171">
    <property type="entry name" value="NagB/RpiA_transferase-like"/>
</dbReference>
<dbReference type="EMBL" id="SCHB01000009">
    <property type="protein sequence ID" value="TBW70629.1"/>
    <property type="molecule type" value="Genomic_DNA"/>
</dbReference>
<dbReference type="SUPFAM" id="SSF100950">
    <property type="entry name" value="NagB/RpiA/CoA transferase-like"/>
    <property type="match status" value="1"/>
</dbReference>
<evidence type="ECO:0000256" key="2">
    <source>
        <dbReference type="ARBA" id="ARBA00022741"/>
    </source>
</evidence>
<evidence type="ECO:0000313" key="7">
    <source>
        <dbReference type="EMBL" id="TBW70629.1"/>
    </source>
</evidence>
<dbReference type="AlphaFoldDB" id="A0A292DD85"/>
<dbReference type="Pfam" id="PF01812">
    <property type="entry name" value="5-FTHF_cyc-lig"/>
    <property type="match status" value="1"/>
</dbReference>
<keyword evidence="3 4" id="KW-0067">ATP-binding</keyword>
<dbReference type="RefSeq" id="WP_002459008.1">
    <property type="nucleotide sequence ID" value="NZ_AP021848.1"/>
</dbReference>
<feature type="binding site" evidence="4">
    <location>
        <position position="49"/>
    </location>
    <ligand>
        <name>substrate</name>
    </ligand>
</feature>
<comment type="catalytic activity">
    <reaction evidence="5">
        <text>(6S)-5-formyl-5,6,7,8-tetrahydrofolate + ATP = (6R)-5,10-methenyltetrahydrofolate + ADP + phosphate</text>
        <dbReference type="Rhea" id="RHEA:10488"/>
        <dbReference type="ChEBI" id="CHEBI:30616"/>
        <dbReference type="ChEBI" id="CHEBI:43474"/>
        <dbReference type="ChEBI" id="CHEBI:57455"/>
        <dbReference type="ChEBI" id="CHEBI:57457"/>
        <dbReference type="ChEBI" id="CHEBI:456216"/>
        <dbReference type="EC" id="6.3.3.2"/>
    </reaction>
</comment>
<dbReference type="GeneID" id="58089656"/>
<organism evidence="7 8">
    <name type="scientific">Staphylococcus lugdunensis</name>
    <dbReference type="NCBI Taxonomy" id="28035"/>
    <lineage>
        <taxon>Bacteria</taxon>
        <taxon>Bacillati</taxon>
        <taxon>Bacillota</taxon>
        <taxon>Bacilli</taxon>
        <taxon>Bacillales</taxon>
        <taxon>Staphylococcaceae</taxon>
        <taxon>Staphylococcus</taxon>
    </lineage>
</organism>
<dbReference type="OMA" id="STIYPCQ"/>
<keyword evidence="2 4" id="KW-0547">Nucleotide-binding</keyword>
<feature type="binding site" evidence="4">
    <location>
        <position position="54"/>
    </location>
    <ligand>
        <name>substrate</name>
    </ligand>
</feature>
<keyword evidence="5" id="KW-0460">Magnesium</keyword>